<evidence type="ECO:0000313" key="2">
    <source>
        <dbReference type="Proteomes" id="UP001429564"/>
    </source>
</evidence>
<evidence type="ECO:0008006" key="3">
    <source>
        <dbReference type="Google" id="ProtNLM"/>
    </source>
</evidence>
<organism evidence="1 2">
    <name type="scientific">Parasedimentitalea denitrificans</name>
    <dbReference type="NCBI Taxonomy" id="2211118"/>
    <lineage>
        <taxon>Bacteria</taxon>
        <taxon>Pseudomonadati</taxon>
        <taxon>Pseudomonadota</taxon>
        <taxon>Alphaproteobacteria</taxon>
        <taxon>Rhodobacterales</taxon>
        <taxon>Paracoccaceae</taxon>
        <taxon>Parasedimentitalea</taxon>
    </lineage>
</organism>
<comment type="caution">
    <text evidence="1">The sequence shown here is derived from an EMBL/GenBank/DDBJ whole genome shotgun (WGS) entry which is preliminary data.</text>
</comment>
<reference evidence="1 2" key="1">
    <citation type="submission" date="2018-05" db="EMBL/GenBank/DDBJ databases">
        <authorList>
            <person name="Zhang Y.-J."/>
        </authorList>
    </citation>
    <scope>NUCLEOTIDE SEQUENCE [LARGE SCALE GENOMIC DNA]</scope>
    <source>
        <strain evidence="1 2">CY04</strain>
    </source>
</reference>
<protein>
    <recommendedName>
        <fullName evidence="3">GIY-YIG nuclease family protein</fullName>
    </recommendedName>
</protein>
<dbReference type="EMBL" id="QHLQ01000003">
    <property type="protein sequence ID" value="NIZ60253.1"/>
    <property type="molecule type" value="Genomic_DNA"/>
</dbReference>
<proteinExistence type="predicted"/>
<name>A0ABX0W5N7_9RHOB</name>
<gene>
    <name evidence="1" type="ORF">DL239_04610</name>
</gene>
<sequence length="109" mass="12457">MGVNRFLHVVYKVTFPNGKIYVGKDIGKGGHSIRYFGSWNAALVEQDFTKDELANFIVRKEILFESSDPSEVGKREIELILELEANNPCKGYNRVPKYQTELSERSNDT</sequence>
<evidence type="ECO:0000313" key="1">
    <source>
        <dbReference type="EMBL" id="NIZ60253.1"/>
    </source>
</evidence>
<keyword evidence="2" id="KW-1185">Reference proteome</keyword>
<accession>A0ABX0W5N7</accession>
<dbReference type="Proteomes" id="UP001429564">
    <property type="component" value="Unassembled WGS sequence"/>
</dbReference>